<proteinExistence type="predicted"/>
<feature type="domain" description="Secretion system C-terminal sorting" evidence="1">
    <location>
        <begin position="22"/>
        <end position="87"/>
    </location>
</feature>
<gene>
    <name evidence="2" type="ORF">ACFOWM_00005</name>
</gene>
<dbReference type="Gene3D" id="2.60.40.3080">
    <property type="match status" value="1"/>
</dbReference>
<dbReference type="InterPro" id="IPR026444">
    <property type="entry name" value="Secre_tail"/>
</dbReference>
<sequence>NINSATVKVAAVVTATKQGVSIYPNPVVGDNINVHFNGQPLGEYQISIYNAVGQMLHQQTLKINNNQQLTTITIPHLATGSYELKWVGADAKINTVPFMK</sequence>
<evidence type="ECO:0000313" key="2">
    <source>
        <dbReference type="EMBL" id="MFC4261243.1"/>
    </source>
</evidence>
<dbReference type="RefSeq" id="WP_379705225.1">
    <property type="nucleotide sequence ID" value="NZ_JBHSCZ010000001.1"/>
</dbReference>
<feature type="non-terminal residue" evidence="2">
    <location>
        <position position="1"/>
    </location>
</feature>
<name>A0ABV8QN73_9BACT</name>
<dbReference type="Pfam" id="PF18962">
    <property type="entry name" value="Por_Secre_tail"/>
    <property type="match status" value="1"/>
</dbReference>
<dbReference type="Proteomes" id="UP001595907">
    <property type="component" value="Unassembled WGS sequence"/>
</dbReference>
<keyword evidence="3" id="KW-1185">Reference proteome</keyword>
<evidence type="ECO:0000259" key="1">
    <source>
        <dbReference type="Pfam" id="PF18962"/>
    </source>
</evidence>
<protein>
    <submittedName>
        <fullName evidence="2">T9SS type A sorting domain-containing protein</fullName>
    </submittedName>
</protein>
<comment type="caution">
    <text evidence="2">The sequence shown here is derived from an EMBL/GenBank/DDBJ whole genome shotgun (WGS) entry which is preliminary data.</text>
</comment>
<reference evidence="3" key="1">
    <citation type="journal article" date="2019" name="Int. J. Syst. Evol. Microbiol.">
        <title>The Global Catalogue of Microorganisms (GCM) 10K type strain sequencing project: providing services to taxonomists for standard genome sequencing and annotation.</title>
        <authorList>
            <consortium name="The Broad Institute Genomics Platform"/>
            <consortium name="The Broad Institute Genome Sequencing Center for Infectious Disease"/>
            <person name="Wu L."/>
            <person name="Ma J."/>
        </authorList>
    </citation>
    <scope>NUCLEOTIDE SEQUENCE [LARGE SCALE GENOMIC DNA]</scope>
    <source>
        <strain evidence="3">CECT 8289</strain>
    </source>
</reference>
<dbReference type="NCBIfam" id="TIGR04183">
    <property type="entry name" value="Por_Secre_tail"/>
    <property type="match status" value="1"/>
</dbReference>
<accession>A0ABV8QN73</accession>
<dbReference type="EMBL" id="JBHSCZ010000001">
    <property type="protein sequence ID" value="MFC4261243.1"/>
    <property type="molecule type" value="Genomic_DNA"/>
</dbReference>
<organism evidence="2 3">
    <name type="scientific">Ferruginibacter yonginensis</name>
    <dbReference type="NCBI Taxonomy" id="1310416"/>
    <lineage>
        <taxon>Bacteria</taxon>
        <taxon>Pseudomonadati</taxon>
        <taxon>Bacteroidota</taxon>
        <taxon>Chitinophagia</taxon>
        <taxon>Chitinophagales</taxon>
        <taxon>Chitinophagaceae</taxon>
        <taxon>Ferruginibacter</taxon>
    </lineage>
</organism>
<evidence type="ECO:0000313" key="3">
    <source>
        <dbReference type="Proteomes" id="UP001595907"/>
    </source>
</evidence>